<protein>
    <submittedName>
        <fullName evidence="2">Uncharacterized protein</fullName>
    </submittedName>
</protein>
<reference evidence="2" key="2">
    <citation type="journal article" date="2015" name="Data Brief">
        <title>Shoot transcriptome of the giant reed, Arundo donax.</title>
        <authorList>
            <person name="Barrero R.A."/>
            <person name="Guerrero F.D."/>
            <person name="Moolhuijzen P."/>
            <person name="Goolsby J.A."/>
            <person name="Tidwell J."/>
            <person name="Bellgard S.E."/>
            <person name="Bellgard M.I."/>
        </authorList>
    </citation>
    <scope>NUCLEOTIDE SEQUENCE</scope>
    <source>
        <tissue evidence="2">Shoot tissue taken approximately 20 cm above the soil surface</tissue>
    </source>
</reference>
<reference evidence="2" key="1">
    <citation type="submission" date="2014-09" db="EMBL/GenBank/DDBJ databases">
        <authorList>
            <person name="Magalhaes I.L.F."/>
            <person name="Oliveira U."/>
            <person name="Santos F.R."/>
            <person name="Vidigal T.H.D.A."/>
            <person name="Brescovit A.D."/>
            <person name="Santos A.J."/>
        </authorList>
    </citation>
    <scope>NUCLEOTIDE SEQUENCE</scope>
    <source>
        <tissue evidence="2">Shoot tissue taken approximately 20 cm above the soil surface</tissue>
    </source>
</reference>
<name>A0A0A9G8N8_ARUDO</name>
<evidence type="ECO:0000256" key="1">
    <source>
        <dbReference type="SAM" id="MobiDB-lite"/>
    </source>
</evidence>
<evidence type="ECO:0000313" key="2">
    <source>
        <dbReference type="EMBL" id="JAE21440.1"/>
    </source>
</evidence>
<feature type="region of interest" description="Disordered" evidence="1">
    <location>
        <begin position="126"/>
        <end position="146"/>
    </location>
</feature>
<proteinExistence type="predicted"/>
<sequence length="146" mass="15875">MTLHSEFQTVNQRNLELHSAPGAMLQGSEPRPSVCNLDEDYSAIQEFPMHPFHGVLGFILVGVRQERETSRPLRNSIHHEMNFGELTKLLERLLEALFGCTERETADVQPGGGAVVCAQRLDAGGGGGQTLPVADPTGGGRRTKRA</sequence>
<accession>A0A0A9G8N8</accession>
<dbReference type="AlphaFoldDB" id="A0A0A9G8N8"/>
<dbReference type="EMBL" id="GBRH01176456">
    <property type="protein sequence ID" value="JAE21440.1"/>
    <property type="molecule type" value="Transcribed_RNA"/>
</dbReference>
<organism evidence="2">
    <name type="scientific">Arundo donax</name>
    <name type="common">Giant reed</name>
    <name type="synonym">Donax arundinaceus</name>
    <dbReference type="NCBI Taxonomy" id="35708"/>
    <lineage>
        <taxon>Eukaryota</taxon>
        <taxon>Viridiplantae</taxon>
        <taxon>Streptophyta</taxon>
        <taxon>Embryophyta</taxon>
        <taxon>Tracheophyta</taxon>
        <taxon>Spermatophyta</taxon>
        <taxon>Magnoliopsida</taxon>
        <taxon>Liliopsida</taxon>
        <taxon>Poales</taxon>
        <taxon>Poaceae</taxon>
        <taxon>PACMAD clade</taxon>
        <taxon>Arundinoideae</taxon>
        <taxon>Arundineae</taxon>
        <taxon>Arundo</taxon>
    </lineage>
</organism>